<evidence type="ECO:0000256" key="2">
    <source>
        <dbReference type="SAM" id="Phobius"/>
    </source>
</evidence>
<dbReference type="CDD" id="cd00118">
    <property type="entry name" value="LysM"/>
    <property type="match status" value="1"/>
</dbReference>
<dbReference type="STRING" id="1185766.SAMN05216224_102435"/>
<evidence type="ECO:0000313" key="5">
    <source>
        <dbReference type="Proteomes" id="UP000027725"/>
    </source>
</evidence>
<keyword evidence="2" id="KW-1133">Transmembrane helix</keyword>
<dbReference type="AlphaFoldDB" id="A0A074U7Z6"/>
<evidence type="ECO:0000259" key="3">
    <source>
        <dbReference type="PROSITE" id="PS51782"/>
    </source>
</evidence>
<dbReference type="EMBL" id="JHEH01000004">
    <property type="protein sequence ID" value="KEP70782.1"/>
    <property type="molecule type" value="Genomic_DNA"/>
</dbReference>
<feature type="transmembrane region" description="Helical" evidence="2">
    <location>
        <begin position="43"/>
        <end position="64"/>
    </location>
</feature>
<keyword evidence="2" id="KW-0812">Transmembrane</keyword>
<feature type="region of interest" description="Disordered" evidence="1">
    <location>
        <begin position="239"/>
        <end position="284"/>
    </location>
</feature>
<dbReference type="PANTHER" id="PTHR34700:SF4">
    <property type="entry name" value="PHAGE-LIKE ELEMENT PBSX PROTEIN XKDP"/>
    <property type="match status" value="1"/>
</dbReference>
<dbReference type="RefSeq" id="WP_051693310.1">
    <property type="nucleotide sequence ID" value="NZ_FOVB01000002.1"/>
</dbReference>
<keyword evidence="5" id="KW-1185">Reference proteome</keyword>
<dbReference type="eggNOG" id="COG1652">
    <property type="taxonomic scope" value="Bacteria"/>
</dbReference>
<dbReference type="InterPro" id="IPR018392">
    <property type="entry name" value="LysM"/>
</dbReference>
<feature type="region of interest" description="Disordered" evidence="1">
    <location>
        <begin position="72"/>
        <end position="153"/>
    </location>
</feature>
<reference evidence="4 5" key="1">
    <citation type="submission" date="2014-03" db="EMBL/GenBank/DDBJ databases">
        <title>The draft genome sequence of Thioclava dalianensis DLFJ1-1.</title>
        <authorList>
            <person name="Lai Q."/>
            <person name="Shao Z."/>
        </authorList>
    </citation>
    <scope>NUCLEOTIDE SEQUENCE [LARGE SCALE GENOMIC DNA]</scope>
    <source>
        <strain evidence="4 5">DLFJ1-1</strain>
    </source>
</reference>
<dbReference type="InterPro" id="IPR036779">
    <property type="entry name" value="LysM_dom_sf"/>
</dbReference>
<accession>A0A074U7Z6</accession>
<feature type="compositionally biased region" description="Low complexity" evidence="1">
    <location>
        <begin position="114"/>
        <end position="153"/>
    </location>
</feature>
<evidence type="ECO:0000313" key="4">
    <source>
        <dbReference type="EMBL" id="KEP70782.1"/>
    </source>
</evidence>
<dbReference type="Proteomes" id="UP000027725">
    <property type="component" value="Unassembled WGS sequence"/>
</dbReference>
<comment type="caution">
    <text evidence="4">The sequence shown here is derived from an EMBL/GenBank/DDBJ whole genome shotgun (WGS) entry which is preliminary data.</text>
</comment>
<dbReference type="PANTHER" id="PTHR34700">
    <property type="entry name" value="POTASSIUM BINDING PROTEIN KBP"/>
    <property type="match status" value="1"/>
</dbReference>
<dbReference type="SMART" id="SM00257">
    <property type="entry name" value="LysM"/>
    <property type="match status" value="1"/>
</dbReference>
<organism evidence="4 5">
    <name type="scientific">Thioclava dalianensis</name>
    <dbReference type="NCBI Taxonomy" id="1185766"/>
    <lineage>
        <taxon>Bacteria</taxon>
        <taxon>Pseudomonadati</taxon>
        <taxon>Pseudomonadota</taxon>
        <taxon>Alphaproteobacteria</taxon>
        <taxon>Rhodobacterales</taxon>
        <taxon>Paracoccaceae</taxon>
        <taxon>Thioclava</taxon>
    </lineage>
</organism>
<feature type="compositionally biased region" description="Low complexity" evidence="1">
    <location>
        <begin position="92"/>
        <end position="107"/>
    </location>
</feature>
<dbReference type="Gene3D" id="3.10.350.10">
    <property type="entry name" value="LysM domain"/>
    <property type="match status" value="1"/>
</dbReference>
<proteinExistence type="predicted"/>
<feature type="domain" description="LysM" evidence="3">
    <location>
        <begin position="418"/>
        <end position="467"/>
    </location>
</feature>
<name>A0A074U7Z6_9RHOB</name>
<dbReference type="OrthoDB" id="370541at2"/>
<dbReference type="Pfam" id="PF01476">
    <property type="entry name" value="LysM"/>
    <property type="match status" value="1"/>
</dbReference>
<gene>
    <name evidence="4" type="ORF">DL1_13190</name>
</gene>
<feature type="compositionally biased region" description="Low complexity" evidence="1">
    <location>
        <begin position="251"/>
        <end position="279"/>
    </location>
</feature>
<protein>
    <recommendedName>
        <fullName evidence="3">LysM domain-containing protein</fullName>
    </recommendedName>
</protein>
<keyword evidence="2" id="KW-0472">Membrane</keyword>
<dbReference type="InterPro" id="IPR052196">
    <property type="entry name" value="Bact_Kbp"/>
</dbReference>
<evidence type="ECO:0000256" key="1">
    <source>
        <dbReference type="SAM" id="MobiDB-lite"/>
    </source>
</evidence>
<sequence length="471" mass="46552">MGLLSSLKLHGREKPCAVLKGMGMSEGSVQEQKAKAAAWSGGMWGGVSALGLVVLALMGWAYWYERGTPDLSASGAGPMQSPGAASPERAAETGATGTTQSAAVSTAPQTGADPTAEASQSAASATPSTPSDTATAAAPQSDAGSGGDARASDATAQVQFDALRATPDGSITLAGRVAPGASVEILVNGQPVAKAQADGSGSFASLFDLPPSTAPRALSLRVTGTDGVARESAESVVLRPAQSAQGTTEIASAAPAADGTAPVADSAAAQGAAADPVQGQTPAPIVTDASGARLLAPSSDQLVIDTIAFGRGQGASAQGRGAPAGTTLSAYLDDKLVGQTTAGQSGRWVLDLPGLTPGGHSLRIDATAPDGADAGKVVARAETSFDQPSSIVVAKEGAQGSASGSTGAAPGAASDGVKVVQIVRGNTLWAIAREVYGDGVLYVRVFDANRDQIRNPDLIYPGQVFNIPAAQ</sequence>
<dbReference type="PROSITE" id="PS51782">
    <property type="entry name" value="LYSM"/>
    <property type="match status" value="1"/>
</dbReference>